<dbReference type="InterPro" id="IPR012332">
    <property type="entry name" value="Autotransporter_pectin_lyase_C"/>
</dbReference>
<protein>
    <submittedName>
        <fullName evidence="1">Uncharacterized protein</fullName>
    </submittedName>
</protein>
<gene>
    <name evidence="1" type="ORF">NCTC12282_01393</name>
</gene>
<evidence type="ECO:0000313" key="1">
    <source>
        <dbReference type="EMBL" id="VFS46484.1"/>
    </source>
</evidence>
<proteinExistence type="predicted"/>
<name>A0A484ZDP9_9GAMM</name>
<organism evidence="1 2">
    <name type="scientific">Budvicia aquatica</name>
    <dbReference type="NCBI Taxonomy" id="82979"/>
    <lineage>
        <taxon>Bacteria</taxon>
        <taxon>Pseudomonadati</taxon>
        <taxon>Pseudomonadota</taxon>
        <taxon>Gammaproteobacteria</taxon>
        <taxon>Enterobacterales</taxon>
        <taxon>Budviciaceae</taxon>
        <taxon>Budvicia</taxon>
    </lineage>
</organism>
<dbReference type="EMBL" id="CAADJA010000002">
    <property type="protein sequence ID" value="VFS46484.1"/>
    <property type="molecule type" value="Genomic_DNA"/>
</dbReference>
<dbReference type="NCBIfam" id="TIGR04415">
    <property type="entry name" value="O_hepto_targRPT"/>
    <property type="match status" value="1"/>
</dbReference>
<accession>A0A484ZDP9</accession>
<dbReference type="Gene3D" id="2.160.20.20">
    <property type="match status" value="1"/>
</dbReference>
<evidence type="ECO:0000313" key="2">
    <source>
        <dbReference type="Proteomes" id="UP000373449"/>
    </source>
</evidence>
<dbReference type="InterPro" id="IPR030930">
    <property type="entry name" value="AIDA"/>
</dbReference>
<sequence length="87" mass="9067">MGILEVDNAGYANRSTINVNGWMMVSMYQGWNQATGSSAGLDFKAAQADNTTVNGGGLLSVYAGGIVKDTRVNGGGVLLTFLTALHR</sequence>
<dbReference type="AlphaFoldDB" id="A0A484ZDP9"/>
<reference evidence="1 2" key="1">
    <citation type="submission" date="2019-03" db="EMBL/GenBank/DDBJ databases">
        <authorList>
            <consortium name="Pathogen Informatics"/>
        </authorList>
    </citation>
    <scope>NUCLEOTIDE SEQUENCE [LARGE SCALE GENOMIC DNA]</scope>
    <source>
        <strain evidence="1 2">NCTC12282</strain>
    </source>
</reference>
<dbReference type="Proteomes" id="UP000373449">
    <property type="component" value="Unassembled WGS sequence"/>
</dbReference>